<dbReference type="Gene3D" id="1.10.510.10">
    <property type="entry name" value="Transferase(Phosphotransferase) domain 1"/>
    <property type="match status" value="1"/>
</dbReference>
<organism evidence="2 3">
    <name type="scientific">Rhizophagus clarus</name>
    <dbReference type="NCBI Taxonomy" id="94130"/>
    <lineage>
        <taxon>Eukaryota</taxon>
        <taxon>Fungi</taxon>
        <taxon>Fungi incertae sedis</taxon>
        <taxon>Mucoromycota</taxon>
        <taxon>Glomeromycotina</taxon>
        <taxon>Glomeromycetes</taxon>
        <taxon>Glomerales</taxon>
        <taxon>Glomeraceae</taxon>
        <taxon>Rhizophagus</taxon>
    </lineage>
</organism>
<dbReference type="GO" id="GO:0016301">
    <property type="term" value="F:kinase activity"/>
    <property type="evidence" value="ECO:0007669"/>
    <property type="project" value="UniProtKB-KW"/>
</dbReference>
<dbReference type="EMBL" id="BLAL01000356">
    <property type="protein sequence ID" value="GET04693.1"/>
    <property type="molecule type" value="Genomic_DNA"/>
</dbReference>
<dbReference type="InterPro" id="IPR011009">
    <property type="entry name" value="Kinase-like_dom_sf"/>
</dbReference>
<gene>
    <name evidence="2" type="ORF">RCL2_003099300</name>
</gene>
<keyword evidence="2" id="KW-0808">Transferase</keyword>
<protein>
    <submittedName>
        <fullName evidence="2">Kinase-like domain-containing protein</fullName>
    </submittedName>
</protein>
<dbReference type="OrthoDB" id="10261027at2759"/>
<proteinExistence type="predicted"/>
<reference evidence="2" key="1">
    <citation type="submission" date="2019-10" db="EMBL/GenBank/DDBJ databases">
        <title>Conservation and host-specific expression of non-tandemly repeated heterogenous ribosome RNA gene in arbuscular mycorrhizal fungi.</title>
        <authorList>
            <person name="Maeda T."/>
            <person name="Kobayashi Y."/>
            <person name="Nakagawa T."/>
            <person name="Ezawa T."/>
            <person name="Yamaguchi K."/>
            <person name="Bino T."/>
            <person name="Nishimoto Y."/>
            <person name="Shigenobu S."/>
            <person name="Kawaguchi M."/>
        </authorList>
    </citation>
    <scope>NUCLEOTIDE SEQUENCE</scope>
    <source>
        <strain evidence="2">HR1</strain>
    </source>
</reference>
<dbReference type="AlphaFoldDB" id="A0A8H3R6G3"/>
<feature type="compositionally biased region" description="Low complexity" evidence="1">
    <location>
        <begin position="121"/>
        <end position="136"/>
    </location>
</feature>
<evidence type="ECO:0000256" key="1">
    <source>
        <dbReference type="SAM" id="MobiDB-lite"/>
    </source>
</evidence>
<feature type="region of interest" description="Disordered" evidence="1">
    <location>
        <begin position="116"/>
        <end position="136"/>
    </location>
</feature>
<accession>A0A8H3R6G3</accession>
<name>A0A8H3R6G3_9GLOM</name>
<sequence>MSDDHETKNTKEWINWIEESIVKEHIKFYEYKQFKDYDNNINYMLVMEYADGNNLRSYLKNNFSKLTWDNKYLMAYQHTGNILVHQNTIKLADLDYQKESEYHLIFNRDSSYVNPKSFNKQENNNNQTQLHLLNEK</sequence>
<keyword evidence="2" id="KW-0418">Kinase</keyword>
<evidence type="ECO:0000313" key="2">
    <source>
        <dbReference type="EMBL" id="GET04693.1"/>
    </source>
</evidence>
<dbReference type="SUPFAM" id="SSF56112">
    <property type="entry name" value="Protein kinase-like (PK-like)"/>
    <property type="match status" value="1"/>
</dbReference>
<evidence type="ECO:0000313" key="3">
    <source>
        <dbReference type="Proteomes" id="UP000615446"/>
    </source>
</evidence>
<comment type="caution">
    <text evidence="2">The sequence shown here is derived from an EMBL/GenBank/DDBJ whole genome shotgun (WGS) entry which is preliminary data.</text>
</comment>
<dbReference type="Proteomes" id="UP000615446">
    <property type="component" value="Unassembled WGS sequence"/>
</dbReference>